<accession>A0AAW0WA81</accession>
<keyword evidence="3" id="KW-1185">Reference proteome</keyword>
<dbReference type="Proteomes" id="UP001445076">
    <property type="component" value="Unassembled WGS sequence"/>
</dbReference>
<protein>
    <submittedName>
        <fullName evidence="2">Uncharacterized protein</fullName>
    </submittedName>
</protein>
<reference evidence="2 3" key="1">
    <citation type="journal article" date="2024" name="BMC Genomics">
        <title>Genome assembly of redclaw crayfish (Cherax quadricarinatus) provides insights into its immune adaptation and hypoxia tolerance.</title>
        <authorList>
            <person name="Liu Z."/>
            <person name="Zheng J."/>
            <person name="Li H."/>
            <person name="Fang K."/>
            <person name="Wang S."/>
            <person name="He J."/>
            <person name="Zhou D."/>
            <person name="Weng S."/>
            <person name="Chi M."/>
            <person name="Gu Z."/>
            <person name="He J."/>
            <person name="Li F."/>
            <person name="Wang M."/>
        </authorList>
    </citation>
    <scope>NUCLEOTIDE SEQUENCE [LARGE SCALE GENOMIC DNA]</scope>
    <source>
        <strain evidence="2">ZL_2023a</strain>
    </source>
</reference>
<proteinExistence type="predicted"/>
<name>A0AAW0WA81_CHEQU</name>
<dbReference type="AlphaFoldDB" id="A0AAW0WA81"/>
<feature type="compositionally biased region" description="Basic and acidic residues" evidence="1">
    <location>
        <begin position="351"/>
        <end position="395"/>
    </location>
</feature>
<evidence type="ECO:0000313" key="2">
    <source>
        <dbReference type="EMBL" id="KAK8727811.1"/>
    </source>
</evidence>
<feature type="region of interest" description="Disordered" evidence="1">
    <location>
        <begin position="78"/>
        <end position="250"/>
    </location>
</feature>
<dbReference type="EMBL" id="JARKIK010000074">
    <property type="protein sequence ID" value="KAK8727811.1"/>
    <property type="molecule type" value="Genomic_DNA"/>
</dbReference>
<gene>
    <name evidence="2" type="ORF">OTU49_009467</name>
</gene>
<evidence type="ECO:0000313" key="3">
    <source>
        <dbReference type="Proteomes" id="UP001445076"/>
    </source>
</evidence>
<evidence type="ECO:0000256" key="1">
    <source>
        <dbReference type="SAM" id="MobiDB-lite"/>
    </source>
</evidence>
<organism evidence="2 3">
    <name type="scientific">Cherax quadricarinatus</name>
    <name type="common">Australian red claw crayfish</name>
    <dbReference type="NCBI Taxonomy" id="27406"/>
    <lineage>
        <taxon>Eukaryota</taxon>
        <taxon>Metazoa</taxon>
        <taxon>Ecdysozoa</taxon>
        <taxon>Arthropoda</taxon>
        <taxon>Crustacea</taxon>
        <taxon>Multicrustacea</taxon>
        <taxon>Malacostraca</taxon>
        <taxon>Eumalacostraca</taxon>
        <taxon>Eucarida</taxon>
        <taxon>Decapoda</taxon>
        <taxon>Pleocyemata</taxon>
        <taxon>Astacidea</taxon>
        <taxon>Parastacoidea</taxon>
        <taxon>Parastacidae</taxon>
        <taxon>Cherax</taxon>
    </lineage>
</organism>
<feature type="compositionally biased region" description="Polar residues" evidence="1">
    <location>
        <begin position="240"/>
        <end position="250"/>
    </location>
</feature>
<sequence length="403" mass="44665">MVIEGPLHHFIYPVDKRFELELDFGEEPPTSEEIDGLIQYLSTSLDSLTHTAQDWQPQSIEETFSKCLESYLNIDCTPQEGDERDRIPQEVDEGDCTPKEGVEGDCTPQKGVERDCTFQEVDEGGFTPHQGDDSTLQEGVGDSTPHEGNEIDFTSQKGDSTPHEGDEIDCTPQEGEGDCTPQEGDGDCTPQEGDEIVSTPQERDDEDSASQEGAEGNSTHHEGDDSTLQKGLEGDFSPQEGDSSYTSSPIASTELRCKVRELDSGGYKMVLEGSLHHFIHPEDQCFDVELDFGEVLPTSEQIDDLIRYLSTSLESLTHTAQDWEPQSIGERLSESLDSYFYGESTFQEGVERECPPQEGVERECPPQEGVERECPPQEGVERECPPQEGVERECPPQEGIEGD</sequence>
<feature type="region of interest" description="Disordered" evidence="1">
    <location>
        <begin position="351"/>
        <end position="403"/>
    </location>
</feature>
<comment type="caution">
    <text evidence="2">The sequence shown here is derived from an EMBL/GenBank/DDBJ whole genome shotgun (WGS) entry which is preliminary data.</text>
</comment>